<dbReference type="CDD" id="cd18809">
    <property type="entry name" value="SF1_C_RecD"/>
    <property type="match status" value="1"/>
</dbReference>
<sequence length="1226" mass="143862">MKHATIRFAWHDNKWNGTVCNDPERNIYCTGCYSLLSPRIQRRIDLDIERRYRGRKISEIQKKEGYVPPCYWCVNALGDSECIVADPHPFADAGRKFSLEFAKVPPLRWKLHKFCVFSWNFKLGYAEEGSYERYVPEEELVERTKQYLRELKKGKSIVFFYANYSNPITADYHRYLLLGAGIVKETKEPQKYNIPKTLLEITRNQPRMANMPETAWQFQILLDPDTVFVLPYHEYLNLIDKEKDESASNELWKKLDEVAIQIEEPTIIYNFKYVSKHLEHDKALYLLYLMRQSIRRMKSHNLVDYSLIREIEQKIDKMLAQAWKQRGKYPGFRNALFVVLSHDFDKEDLKEIVPQIEKYVNENYESLEEFFEDLEEVKHSVPSNITRTLRILRKNKDRLEFLSLFDFSIVQFENIERLIGRFGLNTVKANPYIILENYQFDFQDSWNINECDYGVGIYQIDMALIPDPKYADWETAPYDARSPERLRALITKILYDSADQEGNSCLTRKEILDRIQNYPLYYITENLKVDQSLLSQYEKQPIFKEKFLIIEDPLKDEVVYQLKTMKEIEDIIEDFIGKMLKKKYSVDAKIVEDIINKELDSFEDKLQFIDINERRNLYANSLKNGLFVITGKAGSGKTQAVINLITKFLENRKLPIFVFTPTGKANLVIRNRLKKLGLDNISYIKYYTIHRFLYRAIFDFYREQVTRRAEILRLGHMIENLLDGRLEVLDDFRKLVKSWSFTPRVVIIDEASMVDEVLLALLFSMINAEILEHLILVGDERQLPPIGVGRPFVDLIFYLKQKGLETNFINLKSNLRFDPSTSLGIFSDLFSGKEAPSPAEIIDVINRKDESLEIYYFGNATELREIIKQILTQAGCVNISNSIFDMFTEIFESEGKLNLDKVQIITPQRIGDYGSMGINRNIVLEGTIQYSPNTKLICEENIYFPVKGKRVLGLANGSIGYIRSDGKVHFDDLEELSKDYGYENVQKLRYRISSEVYDPLKTERKIDLGYAITVHKSQGSDFDHVIFVLSKVSPFITRELLYTAFTRPRVKLHLVIHEDLKDDLTLDLLRAFGESLVEKRKTLLFGHKTSPFKPYRLTLKDKTIIEVDSKIEWIIAKLLDEMNIKFEYGIEDFLHSHHVKPDFRIYVNDKIYYIEHLGRMDNVGYRERWLKKFEIYKNLGIAGILITTSESEEITDVEENIKKMINDIMSGNLQKTEGFSYHHYEL</sequence>
<organism evidence="4">
    <name type="scientific">candidate division WOR-3 bacterium</name>
    <dbReference type="NCBI Taxonomy" id="2052148"/>
    <lineage>
        <taxon>Bacteria</taxon>
        <taxon>Bacteria division WOR-3</taxon>
    </lineage>
</organism>
<keyword evidence="1" id="KW-0547">Nucleotide-binding</keyword>
<dbReference type="GO" id="GO:0005524">
    <property type="term" value="F:ATP binding"/>
    <property type="evidence" value="ECO:0007669"/>
    <property type="project" value="UniProtKB-KW"/>
</dbReference>
<dbReference type="AlphaFoldDB" id="A0A7C2P504"/>
<dbReference type="GO" id="GO:0003678">
    <property type="term" value="F:DNA helicase activity"/>
    <property type="evidence" value="ECO:0007669"/>
    <property type="project" value="UniProtKB-ARBA"/>
</dbReference>
<dbReference type="PANTHER" id="PTHR43788">
    <property type="entry name" value="DNA2/NAM7 HELICASE FAMILY MEMBER"/>
    <property type="match status" value="1"/>
</dbReference>
<dbReference type="Gene3D" id="3.40.50.300">
    <property type="entry name" value="P-loop containing nucleotide triphosphate hydrolases"/>
    <property type="match status" value="2"/>
</dbReference>
<evidence type="ECO:0000259" key="3">
    <source>
        <dbReference type="SMART" id="SM00382"/>
    </source>
</evidence>
<dbReference type="InterPro" id="IPR027785">
    <property type="entry name" value="UvrD-like_helicase_C"/>
</dbReference>
<evidence type="ECO:0000256" key="1">
    <source>
        <dbReference type="ARBA" id="ARBA00022741"/>
    </source>
</evidence>
<evidence type="ECO:0000313" key="4">
    <source>
        <dbReference type="EMBL" id="HEN28354.1"/>
    </source>
</evidence>
<accession>A0A7C2P504</accession>
<evidence type="ECO:0000256" key="2">
    <source>
        <dbReference type="ARBA" id="ARBA00022840"/>
    </source>
</evidence>
<dbReference type="PANTHER" id="PTHR43788:SF6">
    <property type="entry name" value="DNA HELICASE B"/>
    <property type="match status" value="1"/>
</dbReference>
<dbReference type="InterPro" id="IPR003593">
    <property type="entry name" value="AAA+_ATPase"/>
</dbReference>
<protein>
    <recommendedName>
        <fullName evidence="3">AAA+ ATPase domain-containing protein</fullName>
    </recommendedName>
</protein>
<comment type="caution">
    <text evidence="4">The sequence shown here is derived from an EMBL/GenBank/DDBJ whole genome shotgun (WGS) entry which is preliminary data.</text>
</comment>
<dbReference type="InterPro" id="IPR050534">
    <property type="entry name" value="Coronavir_polyprotein_1ab"/>
</dbReference>
<dbReference type="InterPro" id="IPR027417">
    <property type="entry name" value="P-loop_NTPase"/>
</dbReference>
<dbReference type="Pfam" id="PF13245">
    <property type="entry name" value="AAA_19"/>
    <property type="match status" value="1"/>
</dbReference>
<dbReference type="EMBL" id="DSOL01000196">
    <property type="protein sequence ID" value="HEN28354.1"/>
    <property type="molecule type" value="Genomic_DNA"/>
</dbReference>
<reference evidence="4" key="1">
    <citation type="journal article" date="2020" name="mSystems">
        <title>Genome- and Community-Level Interaction Insights into Carbon Utilization and Element Cycling Functions of Hydrothermarchaeota in Hydrothermal Sediment.</title>
        <authorList>
            <person name="Zhou Z."/>
            <person name="Liu Y."/>
            <person name="Xu W."/>
            <person name="Pan J."/>
            <person name="Luo Z.H."/>
            <person name="Li M."/>
        </authorList>
    </citation>
    <scope>NUCLEOTIDE SEQUENCE [LARGE SCALE GENOMIC DNA]</scope>
    <source>
        <strain evidence="4">SpSt-34</strain>
    </source>
</reference>
<feature type="domain" description="AAA+ ATPase" evidence="3">
    <location>
        <begin position="623"/>
        <end position="803"/>
    </location>
</feature>
<name>A0A7C2P504_UNCW3</name>
<keyword evidence="2" id="KW-0067">ATP-binding</keyword>
<dbReference type="Pfam" id="PF13538">
    <property type="entry name" value="UvrD_C_2"/>
    <property type="match status" value="1"/>
</dbReference>
<proteinExistence type="predicted"/>
<dbReference type="SMART" id="SM00382">
    <property type="entry name" value="AAA"/>
    <property type="match status" value="1"/>
</dbReference>
<gene>
    <name evidence="4" type="ORF">ENQ77_06880</name>
</gene>
<dbReference type="SUPFAM" id="SSF52540">
    <property type="entry name" value="P-loop containing nucleoside triphosphate hydrolases"/>
    <property type="match status" value="1"/>
</dbReference>